<comment type="subcellular location">
    <subcellularLocation>
        <location evidence="1">Nucleus</location>
        <location evidence="1">Nucleolus</location>
    </subcellularLocation>
</comment>
<feature type="compositionally biased region" description="Acidic residues" evidence="4">
    <location>
        <begin position="202"/>
        <end position="255"/>
    </location>
</feature>
<proteinExistence type="predicted"/>
<keyword evidence="3" id="KW-0539">Nucleus</keyword>
<feature type="region of interest" description="Disordered" evidence="4">
    <location>
        <begin position="534"/>
        <end position="604"/>
    </location>
</feature>
<dbReference type="Pfam" id="PF04615">
    <property type="entry name" value="Utp14"/>
    <property type="match status" value="1"/>
</dbReference>
<feature type="region of interest" description="Disordered" evidence="4">
    <location>
        <begin position="271"/>
        <end position="299"/>
    </location>
</feature>
<protein>
    <submittedName>
        <fullName evidence="5">Utp14-domain-containing protein</fullName>
    </submittedName>
</protein>
<dbReference type="InParanoid" id="A0A0H2SEF3"/>
<dbReference type="GO" id="GO:0006364">
    <property type="term" value="P:rRNA processing"/>
    <property type="evidence" value="ECO:0007669"/>
    <property type="project" value="InterPro"/>
</dbReference>
<evidence type="ECO:0000256" key="1">
    <source>
        <dbReference type="ARBA" id="ARBA00004604"/>
    </source>
</evidence>
<keyword evidence="6" id="KW-1185">Reference proteome</keyword>
<feature type="compositionally biased region" description="Basic and acidic residues" evidence="4">
    <location>
        <begin position="191"/>
        <end position="201"/>
    </location>
</feature>
<sequence>MAVPKLKKSANRGKGKGKAKHPQLPASLLATERPNSAKKRSNPRLAFGAEDPYEYDERETVLKRGRSNVKLTLDKEEVQTGAYSSDDDDGEETGAGSSSRMPKLYGAGDDEDEEFISEDDEDIDSDEAFEESDVDRFAGFTFRPSKDEVSDHAGPSRPRHMEEESSESENSEDEEEEEGEDGDFIDVLDMMDGRAQSRADQADDDSDGQEEEDFAGGEEGVDDDESEEDGGESEEEEKGVDEDEDMISGEEDEGVDLLSALDNLDKFVSKLSTSKRKADEEETEDAPVKDSKPKKKARFVQDVTEAGTAEGEFGARPSGSSKLTLDDLIVPLSTQANPSVDSLKKAIKPLGSSSSKNQPLSAPLPTRTQEKIDREAAYEQTKKEADKWNETMKQIKEAEHLSFPLQAQREGKPSNLELAAKFKPTTELENAVDKLLKSAKLREEDIAKTEELMMNNLSVEEVAERRNQLRKMRDLMFRADMKAKRVSKIKSKTYRRIRKKEKEKLMAKLGTEGGDEEDDEEARLKHEVERARERATLKHKNTGKWARAMKSRGELDEDQRRDINEMLEKGEQLRKRIAGVASDEEDGDDEADGDGEGGSTSLSRVKAAAFDELDRLRDDGSQDGLDVDGKPRKAKSVFEMKFMKDAAARQNQEVDREIDDFRREIGDLTDHDDEHSIVPPDNGEPAPSISVERLGGRMTFKPGPQFQSTSLQNPTSMPPPPPSNAALSRSTTITEGPNPWLQLGEGSSSKLSRKKNEVVMGRDVSLAQKSDARIKSALSKSAEGRAQAADDATVEIDETNALTISQTAVNDSSDARKQKKEKRKNKKLKSKSNASAGEALLKGGKALKAFDQRDLVSRAFAGDNVVREFEELKRKEIEMDAPREEDTTLPGWGSWGGVGTKKAPPKPHLIKKIAGIDPKSRTDYNKANVIISEKRDKKAAKYTVKDLPYPYTSKAQFEQSMDTPLGAEWNTRIGFQRGTLPKVVKKMGTVINPLEKQF</sequence>
<feature type="compositionally biased region" description="Acidic residues" evidence="4">
    <location>
        <begin position="108"/>
        <end position="133"/>
    </location>
</feature>
<name>A0A0H2SEF3_9AGAM</name>
<gene>
    <name evidence="5" type="ORF">SCHPADRAFT_863912</name>
</gene>
<dbReference type="OrthoDB" id="277439at2759"/>
<dbReference type="PANTHER" id="PTHR14150">
    <property type="entry name" value="U3 SMALL NUCLEOLAR RNA-ASSOCIATED PROTEIN 14"/>
    <property type="match status" value="1"/>
</dbReference>
<keyword evidence="2" id="KW-0597">Phosphoprotein</keyword>
<dbReference type="EMBL" id="KQ085883">
    <property type="protein sequence ID" value="KLO20113.1"/>
    <property type="molecule type" value="Genomic_DNA"/>
</dbReference>
<dbReference type="InterPro" id="IPR006709">
    <property type="entry name" value="SSU_processome_Utp14"/>
</dbReference>
<dbReference type="AlphaFoldDB" id="A0A0H2SEF3"/>
<feature type="compositionally biased region" description="Polar residues" evidence="4">
    <location>
        <begin position="725"/>
        <end position="735"/>
    </location>
</feature>
<reference evidence="5 6" key="1">
    <citation type="submission" date="2015-04" db="EMBL/GenBank/DDBJ databases">
        <title>Complete genome sequence of Schizopora paradoxa KUC8140, a cosmopolitan wood degrader in East Asia.</title>
        <authorList>
            <consortium name="DOE Joint Genome Institute"/>
            <person name="Min B."/>
            <person name="Park H."/>
            <person name="Jang Y."/>
            <person name="Kim J.-J."/>
            <person name="Kim K.H."/>
            <person name="Pangilinan J."/>
            <person name="Lipzen A."/>
            <person name="Riley R."/>
            <person name="Grigoriev I.V."/>
            <person name="Spatafora J.W."/>
            <person name="Choi I.-G."/>
        </authorList>
    </citation>
    <scope>NUCLEOTIDE SEQUENCE [LARGE SCALE GENOMIC DNA]</scope>
    <source>
        <strain evidence="5 6">KUC8140</strain>
    </source>
</reference>
<dbReference type="GO" id="GO:0032040">
    <property type="term" value="C:small-subunit processome"/>
    <property type="evidence" value="ECO:0007669"/>
    <property type="project" value="InterPro"/>
</dbReference>
<feature type="region of interest" description="Disordered" evidence="4">
    <location>
        <begin position="66"/>
        <end position="255"/>
    </location>
</feature>
<feature type="compositionally biased region" description="Polar residues" evidence="4">
    <location>
        <begin position="351"/>
        <end position="360"/>
    </location>
</feature>
<feature type="region of interest" description="Disordered" evidence="4">
    <location>
        <begin position="666"/>
        <end position="837"/>
    </location>
</feature>
<feature type="compositionally biased region" description="Basic and acidic residues" evidence="4">
    <location>
        <begin position="551"/>
        <end position="574"/>
    </location>
</feature>
<feature type="region of interest" description="Disordered" evidence="4">
    <location>
        <begin position="1"/>
        <end position="53"/>
    </location>
</feature>
<feature type="compositionally biased region" description="Basic and acidic residues" evidence="4">
    <location>
        <begin position="666"/>
        <end position="676"/>
    </location>
</feature>
<feature type="compositionally biased region" description="Basic residues" evidence="4">
    <location>
        <begin position="817"/>
        <end position="830"/>
    </location>
</feature>
<evidence type="ECO:0000313" key="6">
    <source>
        <dbReference type="Proteomes" id="UP000053477"/>
    </source>
</evidence>
<feature type="region of interest" description="Disordered" evidence="4">
    <location>
        <begin position="880"/>
        <end position="906"/>
    </location>
</feature>
<evidence type="ECO:0000256" key="2">
    <source>
        <dbReference type="ARBA" id="ARBA00022553"/>
    </source>
</evidence>
<dbReference type="Proteomes" id="UP000053477">
    <property type="component" value="Unassembled WGS sequence"/>
</dbReference>
<feature type="compositionally biased region" description="Acidic residues" evidence="4">
    <location>
        <begin position="582"/>
        <end position="595"/>
    </location>
</feature>
<feature type="compositionally biased region" description="Polar residues" evidence="4">
    <location>
        <begin position="705"/>
        <end position="715"/>
    </location>
</feature>
<dbReference type="STRING" id="27342.A0A0H2SEF3"/>
<feature type="region of interest" description="Disordered" evidence="4">
    <location>
        <begin position="333"/>
        <end position="370"/>
    </location>
</feature>
<feature type="compositionally biased region" description="Polar residues" evidence="4">
    <location>
        <begin position="800"/>
        <end position="812"/>
    </location>
</feature>
<accession>A0A0H2SEF3</accession>
<dbReference type="PANTHER" id="PTHR14150:SF12">
    <property type="entry name" value="U3 SMALL NUCLEOLAR RNA-ASSOCIATED PROTEIN 14 HOMOLOG A"/>
    <property type="match status" value="1"/>
</dbReference>
<organism evidence="5 6">
    <name type="scientific">Schizopora paradoxa</name>
    <dbReference type="NCBI Taxonomy" id="27342"/>
    <lineage>
        <taxon>Eukaryota</taxon>
        <taxon>Fungi</taxon>
        <taxon>Dikarya</taxon>
        <taxon>Basidiomycota</taxon>
        <taxon>Agaricomycotina</taxon>
        <taxon>Agaricomycetes</taxon>
        <taxon>Hymenochaetales</taxon>
        <taxon>Schizoporaceae</taxon>
        <taxon>Schizopora</taxon>
    </lineage>
</organism>
<feature type="compositionally biased region" description="Basic residues" evidence="4">
    <location>
        <begin position="537"/>
        <end position="550"/>
    </location>
</feature>
<feature type="compositionally biased region" description="Basic residues" evidence="4">
    <location>
        <begin position="1"/>
        <end position="21"/>
    </location>
</feature>
<evidence type="ECO:0000313" key="5">
    <source>
        <dbReference type="EMBL" id="KLO20113.1"/>
    </source>
</evidence>
<dbReference type="FunCoup" id="A0A0H2SEF3">
    <property type="interactions" value="428"/>
</dbReference>
<evidence type="ECO:0000256" key="4">
    <source>
        <dbReference type="SAM" id="MobiDB-lite"/>
    </source>
</evidence>
<evidence type="ECO:0000256" key="3">
    <source>
        <dbReference type="ARBA" id="ARBA00023242"/>
    </source>
</evidence>
<feature type="compositionally biased region" description="Acidic residues" evidence="4">
    <location>
        <begin position="164"/>
        <end position="186"/>
    </location>
</feature>